<proteinExistence type="predicted"/>
<protein>
    <submittedName>
        <fullName evidence="3">PEP-CTERM sorting domain-containing protein</fullName>
    </submittedName>
</protein>
<evidence type="ECO:0000256" key="1">
    <source>
        <dbReference type="SAM" id="SignalP"/>
    </source>
</evidence>
<dbReference type="EMBL" id="JBHUIT010000002">
    <property type="protein sequence ID" value="MFD2255465.1"/>
    <property type="molecule type" value="Genomic_DNA"/>
</dbReference>
<comment type="caution">
    <text evidence="3">The sequence shown here is derived from an EMBL/GenBank/DDBJ whole genome shotgun (WGS) entry which is preliminary data.</text>
</comment>
<accession>A0ABW5D4N2</accession>
<dbReference type="Proteomes" id="UP001597375">
    <property type="component" value="Unassembled WGS sequence"/>
</dbReference>
<evidence type="ECO:0000259" key="2">
    <source>
        <dbReference type="Pfam" id="PF07589"/>
    </source>
</evidence>
<reference evidence="4" key="1">
    <citation type="journal article" date="2019" name="Int. J. Syst. Evol. Microbiol.">
        <title>The Global Catalogue of Microorganisms (GCM) 10K type strain sequencing project: providing services to taxonomists for standard genome sequencing and annotation.</title>
        <authorList>
            <consortium name="The Broad Institute Genomics Platform"/>
            <consortium name="The Broad Institute Genome Sequencing Center for Infectious Disease"/>
            <person name="Wu L."/>
            <person name="Ma J."/>
        </authorList>
    </citation>
    <scope>NUCLEOTIDE SEQUENCE [LARGE SCALE GENOMIC DNA]</scope>
    <source>
        <strain evidence="4">CGMCC 4.7106</strain>
    </source>
</reference>
<evidence type="ECO:0000313" key="4">
    <source>
        <dbReference type="Proteomes" id="UP001597375"/>
    </source>
</evidence>
<dbReference type="Pfam" id="PF07589">
    <property type="entry name" value="PEP-CTERM"/>
    <property type="match status" value="1"/>
</dbReference>
<sequence>MKKTFKQSLPVIAGIGAIFLFNGESQAATLITANVDGAAEQSTSLGSISAATVVGTPGTDSTISTTYTISGLDLSAEEAGATNVSFKFTVTYVGSNSNNSNPLDVSFSDLGNVGVGGNQFNGAELLTISVSAPTDVIGFGGTIKFDGFTSWTAGNFGNTPDSQSLTYGTNIIEFQNSTDTSGSTYTVGSGFSGTLQAVNTFTAQAINGSNSMLNQDLQFSAVPEPSSAFLLSLGLSGLLLRRRK</sequence>
<keyword evidence="4" id="KW-1185">Reference proteome</keyword>
<feature type="signal peptide" evidence="1">
    <location>
        <begin position="1"/>
        <end position="27"/>
    </location>
</feature>
<gene>
    <name evidence="3" type="ORF">ACFSSA_02145</name>
</gene>
<feature type="chain" id="PRO_5047541797" evidence="1">
    <location>
        <begin position="28"/>
        <end position="244"/>
    </location>
</feature>
<name>A0ABW5D4N2_9BACT</name>
<dbReference type="RefSeq" id="WP_386818124.1">
    <property type="nucleotide sequence ID" value="NZ_JBHUIT010000002.1"/>
</dbReference>
<organism evidence="3 4">
    <name type="scientific">Luteolibacter algae</name>
    <dbReference type="NCBI Taxonomy" id="454151"/>
    <lineage>
        <taxon>Bacteria</taxon>
        <taxon>Pseudomonadati</taxon>
        <taxon>Verrucomicrobiota</taxon>
        <taxon>Verrucomicrobiia</taxon>
        <taxon>Verrucomicrobiales</taxon>
        <taxon>Verrucomicrobiaceae</taxon>
        <taxon>Luteolibacter</taxon>
    </lineage>
</organism>
<keyword evidence="1" id="KW-0732">Signal</keyword>
<feature type="domain" description="Ice-binding protein C-terminal" evidence="2">
    <location>
        <begin position="221"/>
        <end position="243"/>
    </location>
</feature>
<dbReference type="InterPro" id="IPR013424">
    <property type="entry name" value="Ice-binding_C"/>
</dbReference>
<evidence type="ECO:0000313" key="3">
    <source>
        <dbReference type="EMBL" id="MFD2255465.1"/>
    </source>
</evidence>
<dbReference type="NCBIfam" id="TIGR02595">
    <property type="entry name" value="PEP_CTERM"/>
    <property type="match status" value="1"/>
</dbReference>